<evidence type="ECO:0000256" key="2">
    <source>
        <dbReference type="ARBA" id="ARBA00022737"/>
    </source>
</evidence>
<evidence type="ECO:0000259" key="6">
    <source>
        <dbReference type="PROSITE" id="PS50026"/>
    </source>
</evidence>
<evidence type="ECO:0000256" key="3">
    <source>
        <dbReference type="ARBA" id="ARBA00023157"/>
    </source>
</evidence>
<dbReference type="SUPFAM" id="SSF57196">
    <property type="entry name" value="EGF/Laminin"/>
    <property type="match status" value="2"/>
</dbReference>
<evidence type="ECO:0000313" key="7">
    <source>
        <dbReference type="Proteomes" id="UP000085678"/>
    </source>
</evidence>
<protein>
    <submittedName>
        <fullName evidence="8">Protein jagged-2 isoform X2</fullName>
    </submittedName>
</protein>
<dbReference type="PROSITE" id="PS00022">
    <property type="entry name" value="EGF_1"/>
    <property type="match status" value="2"/>
</dbReference>
<feature type="disulfide bond" evidence="4">
    <location>
        <begin position="51"/>
        <end position="60"/>
    </location>
</feature>
<evidence type="ECO:0000256" key="5">
    <source>
        <dbReference type="SAM" id="SignalP"/>
    </source>
</evidence>
<keyword evidence="2" id="KW-0677">Repeat</keyword>
<dbReference type="OrthoDB" id="6150655at2759"/>
<dbReference type="Gene3D" id="2.10.25.10">
    <property type="entry name" value="Laminin"/>
    <property type="match status" value="2"/>
</dbReference>
<dbReference type="GO" id="GO:0005112">
    <property type="term" value="F:Notch binding"/>
    <property type="evidence" value="ECO:0007669"/>
    <property type="project" value="TreeGrafter"/>
</dbReference>
<name>A0A1S3HF09_LINAN</name>
<dbReference type="InterPro" id="IPR000152">
    <property type="entry name" value="EGF-type_Asp/Asn_hydroxyl_site"/>
</dbReference>
<dbReference type="GO" id="GO:0005509">
    <property type="term" value="F:calcium ion binding"/>
    <property type="evidence" value="ECO:0007669"/>
    <property type="project" value="InterPro"/>
</dbReference>
<keyword evidence="7" id="KW-1185">Reference proteome</keyword>
<evidence type="ECO:0000313" key="8">
    <source>
        <dbReference type="RefSeq" id="XP_013384658.1"/>
    </source>
</evidence>
<keyword evidence="5" id="KW-0732">Signal</keyword>
<feature type="domain" description="EGF-like" evidence="6">
    <location>
        <begin position="63"/>
        <end position="99"/>
    </location>
</feature>
<dbReference type="SMART" id="SM00179">
    <property type="entry name" value="EGF_CA"/>
    <property type="match status" value="2"/>
</dbReference>
<dbReference type="InterPro" id="IPR000742">
    <property type="entry name" value="EGF"/>
</dbReference>
<dbReference type="PANTHER" id="PTHR12916:SF9">
    <property type="entry name" value="NEUROGENIC LOCUS NOTCH HOMOLOG PROTEIN 1-RELATED"/>
    <property type="match status" value="1"/>
</dbReference>
<dbReference type="PROSITE" id="PS01187">
    <property type="entry name" value="EGF_CA"/>
    <property type="match status" value="1"/>
</dbReference>
<dbReference type="InterPro" id="IPR018097">
    <property type="entry name" value="EGF_Ca-bd_CS"/>
</dbReference>
<accession>A0A1S3HF09</accession>
<organism evidence="7 8">
    <name type="scientific">Lingula anatina</name>
    <name type="common">Brachiopod</name>
    <name type="synonym">Lingula unguis</name>
    <dbReference type="NCBI Taxonomy" id="7574"/>
    <lineage>
        <taxon>Eukaryota</taxon>
        <taxon>Metazoa</taxon>
        <taxon>Spiralia</taxon>
        <taxon>Lophotrochozoa</taxon>
        <taxon>Brachiopoda</taxon>
        <taxon>Linguliformea</taxon>
        <taxon>Lingulata</taxon>
        <taxon>Lingulida</taxon>
        <taxon>Linguloidea</taxon>
        <taxon>Lingulidae</taxon>
        <taxon>Lingula</taxon>
    </lineage>
</organism>
<dbReference type="GeneID" id="106154745"/>
<feature type="disulfide bond" evidence="4">
    <location>
        <begin position="89"/>
        <end position="98"/>
    </location>
</feature>
<feature type="chain" id="PRO_5010266350" evidence="5">
    <location>
        <begin position="24"/>
        <end position="152"/>
    </location>
</feature>
<proteinExistence type="predicted"/>
<dbReference type="RefSeq" id="XP_013384658.1">
    <property type="nucleotide sequence ID" value="XM_013529204.1"/>
</dbReference>
<dbReference type="Pfam" id="PF00008">
    <property type="entry name" value="EGF"/>
    <property type="match status" value="2"/>
</dbReference>
<feature type="signal peptide" evidence="5">
    <location>
        <begin position="1"/>
        <end position="23"/>
    </location>
</feature>
<dbReference type="PROSITE" id="PS50026">
    <property type="entry name" value="EGF_3"/>
    <property type="match status" value="2"/>
</dbReference>
<dbReference type="PANTHER" id="PTHR12916">
    <property type="entry name" value="CYTOCHROME C OXIDASE POLYPEPTIDE VIC-2"/>
    <property type="match status" value="1"/>
</dbReference>
<dbReference type="GO" id="GO:0007219">
    <property type="term" value="P:Notch signaling pathway"/>
    <property type="evidence" value="ECO:0007669"/>
    <property type="project" value="TreeGrafter"/>
</dbReference>
<feature type="domain" description="EGF-like" evidence="6">
    <location>
        <begin position="25"/>
        <end position="61"/>
    </location>
</feature>
<dbReference type="FunFam" id="2.10.25.10:FF:000125">
    <property type="entry name" value="Neurogenic locus notch protein-like"/>
    <property type="match status" value="1"/>
</dbReference>
<evidence type="ECO:0000256" key="1">
    <source>
        <dbReference type="ARBA" id="ARBA00022536"/>
    </source>
</evidence>
<gene>
    <name evidence="8" type="primary">LOC106154745</name>
</gene>
<dbReference type="FunFam" id="2.10.25.10:FF:000095">
    <property type="entry name" value="Notch, isoform B"/>
    <property type="match status" value="1"/>
</dbReference>
<dbReference type="AlphaFoldDB" id="A0A1S3HF09"/>
<dbReference type="PROSITE" id="PS00010">
    <property type="entry name" value="ASX_HYDROXYL"/>
    <property type="match status" value="1"/>
</dbReference>
<comment type="caution">
    <text evidence="4">Lacks conserved residue(s) required for the propagation of feature annotation.</text>
</comment>
<dbReference type="InterPro" id="IPR001881">
    <property type="entry name" value="EGF-like_Ca-bd_dom"/>
</dbReference>
<keyword evidence="1 4" id="KW-0245">EGF-like domain</keyword>
<dbReference type="CDD" id="cd00054">
    <property type="entry name" value="EGF_CA"/>
    <property type="match status" value="1"/>
</dbReference>
<reference evidence="8" key="1">
    <citation type="submission" date="2025-08" db="UniProtKB">
        <authorList>
            <consortium name="RefSeq"/>
        </authorList>
    </citation>
    <scope>IDENTIFICATION</scope>
    <source>
        <tissue evidence="8">Gonads</tissue>
    </source>
</reference>
<dbReference type="Proteomes" id="UP000085678">
    <property type="component" value="Unplaced"/>
</dbReference>
<dbReference type="SMART" id="SM00181">
    <property type="entry name" value="EGF"/>
    <property type="match status" value="3"/>
</dbReference>
<evidence type="ECO:0000256" key="4">
    <source>
        <dbReference type="PROSITE-ProRule" id="PRU00076"/>
    </source>
</evidence>
<sequence>MMEVLFSPHLVLTLMACAFVIHAAVDSPCDSQPCLNGGTCHPKSDSFHCVCPSPIFGPICNRDINECNNQPCLNNGTCKNRDGSFKCMCPGAIWGPTCNRVPCGGNAKCVVEKKWGLEDRLINNDGCNQKTHQFCICENGFEGNPYVNCTAQ</sequence>
<keyword evidence="3 4" id="KW-1015">Disulfide bond</keyword>